<dbReference type="EMBL" id="LN906597">
    <property type="protein sequence ID" value="CUT17177.1"/>
    <property type="molecule type" value="Genomic_DNA"/>
</dbReference>
<keyword evidence="1" id="KW-1133">Transmembrane helix</keyword>
<accession>A0A0S4M026</accession>
<feature type="transmembrane region" description="Helical" evidence="1">
    <location>
        <begin position="22"/>
        <end position="38"/>
    </location>
</feature>
<keyword evidence="3" id="KW-1185">Reference proteome</keyword>
<feature type="transmembrane region" description="Helical" evidence="1">
    <location>
        <begin position="94"/>
        <end position="116"/>
    </location>
</feature>
<dbReference type="PANTHER" id="PTHR43269">
    <property type="entry name" value="SODIUM/PROTON ANTIPORTER 1-RELATED"/>
    <property type="match status" value="1"/>
</dbReference>
<sequence length="384" mass="42382">MSILFFVLSILGVALFERYSKYFLLLGGISIVSVRLFLHNESFHTILLPLISHKTFLLDLFFILTTFSFISEHFERSRLTNVIKHIIPNRPSGYFTLLFIIFVLSIFLDNIIAALIGGTIAKGIIGDVCIPFIAAIVAAANAGGAGSVLGDTTTTMIWLSGVPAANLLYAFFGSCAALLLFGIPASRYQYSQIENKQQETECKKHSRIDWTRLFFVVFLLCTLITANTIKNSYSEKGFINDYPIVGIVMIFACFLTSLWRNVSKTTLKKNMYGHFLLLGLIINANLLDISSLPKPSTISTFILGITSAFLDNIPLTAMAIEQKGYNWPLLAFSVGFGGSLMWFGSSAGVVLTQHLKKGRVIKGWLSLPLVLSFVAGFSAIRLLI</sequence>
<dbReference type="GO" id="GO:0015297">
    <property type="term" value="F:antiporter activity"/>
    <property type="evidence" value="ECO:0007669"/>
    <property type="project" value="InterPro"/>
</dbReference>
<feature type="transmembrane region" description="Helical" evidence="1">
    <location>
        <begin position="242"/>
        <end position="259"/>
    </location>
</feature>
<feature type="transmembrane region" description="Helical" evidence="1">
    <location>
        <begin position="298"/>
        <end position="317"/>
    </location>
</feature>
<gene>
    <name evidence="2" type="ORF">Ark11_0321</name>
</gene>
<evidence type="ECO:0000256" key="1">
    <source>
        <dbReference type="SAM" id="Phobius"/>
    </source>
</evidence>
<dbReference type="GO" id="GO:0006814">
    <property type="term" value="P:sodium ion transport"/>
    <property type="evidence" value="ECO:0007669"/>
    <property type="project" value="InterPro"/>
</dbReference>
<proteinExistence type="predicted"/>
<dbReference type="InterPro" id="IPR045016">
    <property type="entry name" value="NhaD-like"/>
</dbReference>
<keyword evidence="1" id="KW-0472">Membrane</keyword>
<keyword evidence="1" id="KW-0812">Transmembrane</keyword>
<reference evidence="3" key="1">
    <citation type="submission" date="2015-11" db="EMBL/GenBank/DDBJ databases">
        <authorList>
            <person name="Seth-Smith H.M.B."/>
        </authorList>
    </citation>
    <scope>NUCLEOTIDE SEQUENCE [LARGE SCALE GENOMIC DNA]</scope>
    <source>
        <strain evidence="3">2013Ark11</strain>
    </source>
</reference>
<feature type="transmembrane region" description="Helical" evidence="1">
    <location>
        <begin position="271"/>
        <end position="292"/>
    </location>
</feature>
<feature type="transmembrane region" description="Helical" evidence="1">
    <location>
        <begin position="213"/>
        <end position="230"/>
    </location>
</feature>
<organism evidence="2 3">
    <name type="scientific">Candidatus Ichthyocystis hellenicum</name>
    <dbReference type="NCBI Taxonomy" id="1561003"/>
    <lineage>
        <taxon>Bacteria</taxon>
        <taxon>Pseudomonadati</taxon>
        <taxon>Pseudomonadota</taxon>
        <taxon>Betaproteobacteria</taxon>
        <taxon>Burkholderiales</taxon>
        <taxon>Candidatus Ichthyocystis</taxon>
    </lineage>
</organism>
<dbReference type="AlphaFoldDB" id="A0A0S4M026"/>
<dbReference type="Proteomes" id="UP000198651">
    <property type="component" value="Chromosome I"/>
</dbReference>
<dbReference type="OrthoDB" id="9772058at2"/>
<feature type="transmembrane region" description="Helical" evidence="1">
    <location>
        <begin position="329"/>
        <end position="351"/>
    </location>
</feature>
<feature type="transmembrane region" description="Helical" evidence="1">
    <location>
        <begin position="128"/>
        <end position="150"/>
    </location>
</feature>
<name>A0A0S4M026_9BURK</name>
<dbReference type="PANTHER" id="PTHR43269:SF2">
    <property type="entry name" value="SODIUM_PROTON ANTIPORTER 1-RELATED"/>
    <property type="match status" value="1"/>
</dbReference>
<dbReference type="STRING" id="1561003.Ark11_0321"/>
<feature type="transmembrane region" description="Helical" evidence="1">
    <location>
        <begin position="363"/>
        <end position="383"/>
    </location>
</feature>
<feature type="transmembrane region" description="Helical" evidence="1">
    <location>
        <begin position="156"/>
        <end position="181"/>
    </location>
</feature>
<evidence type="ECO:0000313" key="3">
    <source>
        <dbReference type="Proteomes" id="UP000198651"/>
    </source>
</evidence>
<feature type="transmembrane region" description="Helical" evidence="1">
    <location>
        <begin position="50"/>
        <end position="70"/>
    </location>
</feature>
<evidence type="ECO:0000313" key="2">
    <source>
        <dbReference type="EMBL" id="CUT17177.1"/>
    </source>
</evidence>
<dbReference type="RefSeq" id="WP_139057357.1">
    <property type="nucleotide sequence ID" value="NZ_FLSL01000089.1"/>
</dbReference>
<protein>
    <submittedName>
        <fullName evidence="2">Putative membrane protein</fullName>
    </submittedName>
</protein>